<keyword evidence="1" id="KW-0812">Transmembrane</keyword>
<reference evidence="2" key="1">
    <citation type="submission" date="2022-01" db="EMBL/GenBank/DDBJ databases">
        <authorList>
            <person name="Jo J.-H."/>
            <person name="Im W.-T."/>
        </authorList>
    </citation>
    <scope>NUCLEOTIDE SEQUENCE</scope>
    <source>
        <strain evidence="2">G124</strain>
    </source>
</reference>
<feature type="transmembrane region" description="Helical" evidence="1">
    <location>
        <begin position="53"/>
        <end position="72"/>
    </location>
</feature>
<accession>A0A9X1TWA1</accession>
<dbReference type="EMBL" id="JAKFGM010000001">
    <property type="protein sequence ID" value="MCF2513865.1"/>
    <property type="molecule type" value="Genomic_DNA"/>
</dbReference>
<dbReference type="PANTHER" id="PTHR38468:SF1">
    <property type="entry name" value="SLL0939 PROTEIN"/>
    <property type="match status" value="1"/>
</dbReference>
<dbReference type="Pfam" id="PF07784">
    <property type="entry name" value="DUF1622"/>
    <property type="match status" value="1"/>
</dbReference>
<gene>
    <name evidence="2" type="ORF">LVY65_02120</name>
</gene>
<dbReference type="PANTHER" id="PTHR38468">
    <property type="entry name" value="SLL0939 PROTEIN"/>
    <property type="match status" value="1"/>
</dbReference>
<keyword evidence="3" id="KW-1185">Reference proteome</keyword>
<sequence>MNEFVDRASDTVATAIEVIMVLVIVIGTVRTIAAMVGRLAARQALAPAVRQIWLHYAAWILLALEFALAADIIRTIVRPDWNEIGQLGAIAAIRIALSYFLGRDIGEVEHTDVAEAP</sequence>
<feature type="transmembrane region" description="Helical" evidence="1">
    <location>
        <begin position="12"/>
        <end position="33"/>
    </location>
</feature>
<proteinExistence type="predicted"/>
<dbReference type="InterPro" id="IPR012427">
    <property type="entry name" value="DUF1622"/>
</dbReference>
<protein>
    <submittedName>
        <fullName evidence="2">DUF1622 domain-containing protein</fullName>
    </submittedName>
</protein>
<dbReference type="AlphaFoldDB" id="A0A9X1TWA1"/>
<evidence type="ECO:0000313" key="3">
    <source>
        <dbReference type="Proteomes" id="UP001139410"/>
    </source>
</evidence>
<organism evidence="2 3">
    <name type="scientific">Sphingomonas cremea</name>
    <dbReference type="NCBI Taxonomy" id="2904799"/>
    <lineage>
        <taxon>Bacteria</taxon>
        <taxon>Pseudomonadati</taxon>
        <taxon>Pseudomonadota</taxon>
        <taxon>Alphaproteobacteria</taxon>
        <taxon>Sphingomonadales</taxon>
        <taxon>Sphingomonadaceae</taxon>
        <taxon>Sphingomonas</taxon>
    </lineage>
</organism>
<evidence type="ECO:0000313" key="2">
    <source>
        <dbReference type="EMBL" id="MCF2513865.1"/>
    </source>
</evidence>
<keyword evidence="1" id="KW-0472">Membrane</keyword>
<comment type="caution">
    <text evidence="2">The sequence shown here is derived from an EMBL/GenBank/DDBJ whole genome shotgun (WGS) entry which is preliminary data.</text>
</comment>
<keyword evidence="1" id="KW-1133">Transmembrane helix</keyword>
<dbReference type="Proteomes" id="UP001139410">
    <property type="component" value="Unassembled WGS sequence"/>
</dbReference>
<name>A0A9X1TWA1_9SPHN</name>
<dbReference type="RefSeq" id="WP_235066359.1">
    <property type="nucleotide sequence ID" value="NZ_JAKFGM010000001.1"/>
</dbReference>
<evidence type="ECO:0000256" key="1">
    <source>
        <dbReference type="SAM" id="Phobius"/>
    </source>
</evidence>